<proteinExistence type="predicted"/>
<dbReference type="EMBL" id="BART01003977">
    <property type="protein sequence ID" value="GAG64498.1"/>
    <property type="molecule type" value="Genomic_DNA"/>
</dbReference>
<dbReference type="Pfam" id="PF13588">
    <property type="entry name" value="HSDR_N_2"/>
    <property type="match status" value="1"/>
</dbReference>
<gene>
    <name evidence="2" type="ORF">S01H4_10415</name>
</gene>
<name>X0ZVJ2_9ZZZZ</name>
<reference evidence="2" key="1">
    <citation type="journal article" date="2014" name="Front. Microbiol.">
        <title>High frequency of phylogenetically diverse reductive dehalogenase-homologous genes in deep subseafloor sedimentary metagenomes.</title>
        <authorList>
            <person name="Kawai M."/>
            <person name="Futagami T."/>
            <person name="Toyoda A."/>
            <person name="Takaki Y."/>
            <person name="Nishi S."/>
            <person name="Hori S."/>
            <person name="Arai W."/>
            <person name="Tsubouchi T."/>
            <person name="Morono Y."/>
            <person name="Uchiyama I."/>
            <person name="Ito T."/>
            <person name="Fujiyama A."/>
            <person name="Inagaki F."/>
            <person name="Takami H."/>
        </authorList>
    </citation>
    <scope>NUCLEOTIDE SEQUENCE</scope>
    <source>
        <strain evidence="2">Expedition CK06-06</strain>
    </source>
</reference>
<dbReference type="InterPro" id="IPR029464">
    <property type="entry name" value="HSDR_N"/>
</dbReference>
<evidence type="ECO:0000259" key="1">
    <source>
        <dbReference type="Pfam" id="PF13588"/>
    </source>
</evidence>
<accession>X0ZVJ2</accession>
<evidence type="ECO:0000313" key="2">
    <source>
        <dbReference type="EMBL" id="GAG64498.1"/>
    </source>
</evidence>
<organism evidence="2">
    <name type="scientific">marine sediment metagenome</name>
    <dbReference type="NCBI Taxonomy" id="412755"/>
    <lineage>
        <taxon>unclassified sequences</taxon>
        <taxon>metagenomes</taxon>
        <taxon>ecological metagenomes</taxon>
    </lineage>
</organism>
<protein>
    <recommendedName>
        <fullName evidence="1">Type I restriction enzyme R protein N-terminal domain-containing protein</fullName>
    </recommendedName>
</protein>
<feature type="domain" description="Type I restriction enzyme R protein N-terminal" evidence="1">
    <location>
        <begin position="3"/>
        <end position="65"/>
    </location>
</feature>
<comment type="caution">
    <text evidence="2">The sequence shown here is derived from an EMBL/GenBank/DDBJ whole genome shotgun (WGS) entry which is preliminary data.</text>
</comment>
<sequence>MSEMEIRKKILAELVKEYGYSRNQIREDVTFTDTDGIKHQVDLVVYKSPQKKEPRIIVEIKKRLLLPFAVQYSITVSSV</sequence>
<dbReference type="AlphaFoldDB" id="X0ZVJ2"/>